<keyword evidence="3" id="KW-0732">Signal</keyword>
<dbReference type="AlphaFoldDB" id="A0A2J7QFL9"/>
<feature type="domain" description="DDX60-like winged helix" evidence="4">
    <location>
        <begin position="1"/>
        <end position="31"/>
    </location>
</feature>
<keyword evidence="2" id="KW-0347">Helicase</keyword>
<feature type="chain" id="PRO_5014339803" description="DDX60-like winged helix domain-containing protein" evidence="3">
    <location>
        <begin position="20"/>
        <end position="251"/>
    </location>
</feature>
<evidence type="ECO:0000259" key="4">
    <source>
        <dbReference type="Pfam" id="PF26076"/>
    </source>
</evidence>
<dbReference type="InParanoid" id="A0A2J7QFL9"/>
<protein>
    <recommendedName>
        <fullName evidence="4">DDX60-like winged helix domain-containing protein</fullName>
    </recommendedName>
</protein>
<keyword evidence="1" id="KW-0378">Hydrolase</keyword>
<feature type="non-terminal residue" evidence="5">
    <location>
        <position position="251"/>
    </location>
</feature>
<dbReference type="EMBL" id="NEVH01015296">
    <property type="protein sequence ID" value="PNF27372.1"/>
    <property type="molecule type" value="Genomic_DNA"/>
</dbReference>
<dbReference type="GO" id="GO:0004386">
    <property type="term" value="F:helicase activity"/>
    <property type="evidence" value="ECO:0007669"/>
    <property type="project" value="UniProtKB-KW"/>
</dbReference>
<evidence type="ECO:0000313" key="6">
    <source>
        <dbReference type="Proteomes" id="UP000235965"/>
    </source>
</evidence>
<dbReference type="STRING" id="105785.A0A2J7QFL9"/>
<feature type="signal peptide" evidence="3">
    <location>
        <begin position="1"/>
        <end position="19"/>
    </location>
</feature>
<keyword evidence="6" id="KW-1185">Reference proteome</keyword>
<name>A0A2J7QFL9_9NEOP</name>
<reference evidence="5 6" key="1">
    <citation type="submission" date="2017-12" db="EMBL/GenBank/DDBJ databases">
        <title>Hemimetabolous genomes reveal molecular basis of termite eusociality.</title>
        <authorList>
            <person name="Harrison M.C."/>
            <person name="Jongepier E."/>
            <person name="Robertson H.M."/>
            <person name="Arning N."/>
            <person name="Bitard-Feildel T."/>
            <person name="Chao H."/>
            <person name="Childers C.P."/>
            <person name="Dinh H."/>
            <person name="Doddapaneni H."/>
            <person name="Dugan S."/>
            <person name="Gowin J."/>
            <person name="Greiner C."/>
            <person name="Han Y."/>
            <person name="Hu H."/>
            <person name="Hughes D.S.T."/>
            <person name="Huylmans A.-K."/>
            <person name="Kemena C."/>
            <person name="Kremer L.P.M."/>
            <person name="Lee S.L."/>
            <person name="Lopez-Ezquerra A."/>
            <person name="Mallet L."/>
            <person name="Monroy-Kuhn J.M."/>
            <person name="Moser A."/>
            <person name="Murali S.C."/>
            <person name="Muzny D.M."/>
            <person name="Otani S."/>
            <person name="Piulachs M.-D."/>
            <person name="Poelchau M."/>
            <person name="Qu J."/>
            <person name="Schaub F."/>
            <person name="Wada-Katsumata A."/>
            <person name="Worley K.C."/>
            <person name="Xie Q."/>
            <person name="Ylla G."/>
            <person name="Poulsen M."/>
            <person name="Gibbs R.A."/>
            <person name="Schal C."/>
            <person name="Richards S."/>
            <person name="Belles X."/>
            <person name="Korb J."/>
            <person name="Bornberg-Bauer E."/>
        </authorList>
    </citation>
    <scope>NUCLEOTIDE SEQUENCE [LARGE SCALE GENOMIC DNA]</scope>
    <source>
        <tissue evidence="5">Whole body</tissue>
    </source>
</reference>
<organism evidence="5 6">
    <name type="scientific">Cryptotermes secundus</name>
    <dbReference type="NCBI Taxonomy" id="105785"/>
    <lineage>
        <taxon>Eukaryota</taxon>
        <taxon>Metazoa</taxon>
        <taxon>Ecdysozoa</taxon>
        <taxon>Arthropoda</taxon>
        <taxon>Hexapoda</taxon>
        <taxon>Insecta</taxon>
        <taxon>Pterygota</taxon>
        <taxon>Neoptera</taxon>
        <taxon>Polyneoptera</taxon>
        <taxon>Dictyoptera</taxon>
        <taxon>Blattodea</taxon>
        <taxon>Blattoidea</taxon>
        <taxon>Termitoidae</taxon>
        <taxon>Kalotermitidae</taxon>
        <taxon>Cryptotermitinae</taxon>
        <taxon>Cryptotermes</taxon>
    </lineage>
</organism>
<comment type="caution">
    <text evidence="5">The sequence shown here is derived from an EMBL/GenBank/DDBJ whole genome shotgun (WGS) entry which is preliminary data.</text>
</comment>
<keyword evidence="2" id="KW-0067">ATP-binding</keyword>
<dbReference type="GO" id="GO:0016787">
    <property type="term" value="F:hydrolase activity"/>
    <property type="evidence" value="ECO:0007669"/>
    <property type="project" value="UniProtKB-KW"/>
</dbReference>
<evidence type="ECO:0000313" key="5">
    <source>
        <dbReference type="EMBL" id="PNF27372.1"/>
    </source>
</evidence>
<dbReference type="OrthoDB" id="8175159at2759"/>
<evidence type="ECO:0000256" key="1">
    <source>
        <dbReference type="ARBA" id="ARBA00022801"/>
    </source>
</evidence>
<gene>
    <name evidence="5" type="ORF">B7P43_G01193</name>
</gene>
<accession>A0A2J7QFL9</accession>
<dbReference type="Pfam" id="PF26076">
    <property type="entry name" value="WHD_DDX60"/>
    <property type="match status" value="1"/>
</dbReference>
<evidence type="ECO:0000256" key="3">
    <source>
        <dbReference type="SAM" id="SignalP"/>
    </source>
</evidence>
<dbReference type="InterPro" id="IPR052431">
    <property type="entry name" value="SKI2_subfamily_helicases"/>
</dbReference>
<dbReference type="GO" id="GO:0005737">
    <property type="term" value="C:cytoplasm"/>
    <property type="evidence" value="ECO:0007669"/>
    <property type="project" value="TreeGrafter"/>
</dbReference>
<evidence type="ECO:0000256" key="2">
    <source>
        <dbReference type="ARBA" id="ARBA00022806"/>
    </source>
</evidence>
<sequence length="251" mass="28203">MKHFFAFSIQLLMLQGLLDDEGKPQHLAGIITHLHYHEPGNLAFVYLLRSGALRELCTPEKDGTISKATQMNLVLVLSYLFAPLVLHRRAHNVKYNNSKVVLPPLPPKIKKVLEMYNEEVMCIYDIYFKCVAEGIANNLGEDVTLPMSGVRIMPREAFVASTEGPMSLERHLVEGCEPKVICSAFAALSGHSDRGLYSHYNMISNIRHQVFTDVKVVPIVELNKTYNGYAWDFYNHGIVAAIMNDNGLKQG</sequence>
<keyword evidence="2" id="KW-0547">Nucleotide-binding</keyword>
<dbReference type="PANTHER" id="PTHR44533:SF4">
    <property type="entry name" value="DEAD_H RNA HELICASE, PUTATIVE-RELATED"/>
    <property type="match status" value="1"/>
</dbReference>
<dbReference type="Proteomes" id="UP000235965">
    <property type="component" value="Unassembled WGS sequence"/>
</dbReference>
<dbReference type="PANTHER" id="PTHR44533">
    <property type="entry name" value="DEAD/H RNA HELICASE, PUTATIVE-RELATED"/>
    <property type="match status" value="1"/>
</dbReference>
<proteinExistence type="predicted"/>
<dbReference type="InterPro" id="IPR059032">
    <property type="entry name" value="WHD_DDX60"/>
</dbReference>